<protein>
    <submittedName>
        <fullName evidence="1">Uncharacterized protein</fullName>
    </submittedName>
</protein>
<sequence length="966" mass="112374">HAGSIPVLQNGIMNDASTFGCKENGSNFIAMLIKSYFYYISHPGLHLKLMRKRENVYASLSSWRTSVLEEQQLHSSHVIKAEESDFDGFSHARELKAVLANDYEMYIVHPFDLIQLVSSLRATQIINAYRYAATHNVLPRKFHIARINHHQDFNYFKIISKYTTCQTATQKMAARVIETSKLPTYVIKKYAQKGLTVLFITLRTRKLSLTFRFCLQETCRWHDKRYRYFVHIRRKKWSQNRLSVCVVNLQLYTLQINYWIQSYKYFIDTFLIYNFYAKNLISFVMMTFQSMPHTQMTKGFFPISITLVKYLYDRMDIYGFHFFFRCCILGPLALMENSLSEIFQTRTCMISTNRRKCAHIILYKLFIKSSLRMMNKYLKTRKANQVLVQAKLQEHADAVYQYIENMKEGVRRGMIRSVDDCKAGIDAVKHRYLKISLHGKTAINTSYPASINKKNSLEMIELSNFLLDITQEERMRWFKETGEHVNKTVDNYFVELIGKPIADLIDYLETTHIRYCVPSSESSGLANLPQDYVYLDGNRTGQKTNKTLPTGEAINGSKTYERILSYFTTTNLTPDQIYELGYNQVETLYPQVLEVARNVTGIFNDTEAVRKFREMLTNHSNYYNSEPFPKNESNEEAHKRCSNIEDAKKYCPKRWEAAEKWWTDARMAMSLIDSKTINMFYFTGKKHTTPNCPVELHPDLNPSSGAQSYVESNNKCSHGAAYNIPFFLNNAGPRFSEWSVNAHEARPGHHTQVQGNIENFEDNCDDTISWLHSITYHTALVEGWGLYAESPLIAETDIYDNNLMQKYGMLKWQIWRALRLVVDSGIHAKGLTRAEALDLFDKYAWDNTDIARKEVTRYQSVFGQATAYTIGQLSITQFRDEARRNLKEKFNLKEFHYQLLSQGSSPLSYLASHITKYVQCELQPEGDGCKYIFSPPKIETPHEERKTVAGLPVKPSLPQLHRRHYI</sequence>
<name>A0A6S7G9K6_PARCT</name>
<dbReference type="Proteomes" id="UP001152795">
    <property type="component" value="Unassembled WGS sequence"/>
</dbReference>
<dbReference type="AlphaFoldDB" id="A0A6S7G9K6"/>
<dbReference type="OrthoDB" id="5959877at2759"/>
<feature type="non-terminal residue" evidence="1">
    <location>
        <position position="966"/>
    </location>
</feature>
<evidence type="ECO:0000313" key="2">
    <source>
        <dbReference type="Proteomes" id="UP001152795"/>
    </source>
</evidence>
<dbReference type="InterPro" id="IPR010281">
    <property type="entry name" value="DUF885"/>
</dbReference>
<keyword evidence="2" id="KW-1185">Reference proteome</keyword>
<accession>A0A6S7G9K6</accession>
<dbReference type="Pfam" id="PF05960">
    <property type="entry name" value="DUF885"/>
    <property type="match status" value="1"/>
</dbReference>
<evidence type="ECO:0000313" key="1">
    <source>
        <dbReference type="EMBL" id="CAB3988405.1"/>
    </source>
</evidence>
<dbReference type="PANTHER" id="PTHR33361:SF2">
    <property type="entry name" value="DUF885 DOMAIN-CONTAINING PROTEIN"/>
    <property type="match status" value="1"/>
</dbReference>
<comment type="caution">
    <text evidence="1">The sequence shown here is derived from an EMBL/GenBank/DDBJ whole genome shotgun (WGS) entry which is preliminary data.</text>
</comment>
<proteinExistence type="predicted"/>
<reference evidence="1" key="1">
    <citation type="submission" date="2020-04" db="EMBL/GenBank/DDBJ databases">
        <authorList>
            <person name="Alioto T."/>
            <person name="Alioto T."/>
            <person name="Gomez Garrido J."/>
        </authorList>
    </citation>
    <scope>NUCLEOTIDE SEQUENCE</scope>
    <source>
        <strain evidence="1">A484AB</strain>
    </source>
</reference>
<dbReference type="EMBL" id="CACRXK020001320">
    <property type="protein sequence ID" value="CAB3988405.1"/>
    <property type="molecule type" value="Genomic_DNA"/>
</dbReference>
<gene>
    <name evidence="1" type="ORF">PACLA_8A039099</name>
</gene>
<organism evidence="1 2">
    <name type="scientific">Paramuricea clavata</name>
    <name type="common">Red gorgonian</name>
    <name type="synonym">Violescent sea-whip</name>
    <dbReference type="NCBI Taxonomy" id="317549"/>
    <lineage>
        <taxon>Eukaryota</taxon>
        <taxon>Metazoa</taxon>
        <taxon>Cnidaria</taxon>
        <taxon>Anthozoa</taxon>
        <taxon>Octocorallia</taxon>
        <taxon>Malacalcyonacea</taxon>
        <taxon>Plexauridae</taxon>
        <taxon>Paramuricea</taxon>
    </lineage>
</organism>
<dbReference type="PANTHER" id="PTHR33361">
    <property type="entry name" value="GLR0591 PROTEIN"/>
    <property type="match status" value="1"/>
</dbReference>